<dbReference type="GO" id="GO:0008168">
    <property type="term" value="F:methyltransferase activity"/>
    <property type="evidence" value="ECO:0007669"/>
    <property type="project" value="UniProtKB-KW"/>
</dbReference>
<sequence length="226" mass="24397">MDDLTEMQPYVEKTMPMTPELMRYVRAQAGPLTAAQRSLMDATLALGGVAEMQIPPEQGVLLTLLARLISARTVVEVGTFTGYSTMALAEGVDTDGTVITLDITDEWSAIATEAWRAAGVAERIRQVHGPAAESLRTLPDEPFVDLVFIDADKVGYVDYWELLVPRVRPGGLLIADNVLYAGEAVSPDATGNAQAIRDFNAHVLADDRVESVLLTVADGLTLARKK</sequence>
<keyword evidence="2" id="KW-0808">Transferase</keyword>
<accession>A0ABP3H773</accession>
<reference evidence="5" key="1">
    <citation type="journal article" date="2019" name="Int. J. Syst. Evol. Microbiol.">
        <title>The Global Catalogue of Microorganisms (GCM) 10K type strain sequencing project: providing services to taxonomists for standard genome sequencing and annotation.</title>
        <authorList>
            <consortium name="The Broad Institute Genomics Platform"/>
            <consortium name="The Broad Institute Genome Sequencing Center for Infectious Disease"/>
            <person name="Wu L."/>
            <person name="Ma J."/>
        </authorList>
    </citation>
    <scope>NUCLEOTIDE SEQUENCE [LARGE SCALE GENOMIC DNA]</scope>
    <source>
        <strain evidence="5">JCM 3146</strain>
    </source>
</reference>
<dbReference type="GO" id="GO:0032259">
    <property type="term" value="P:methylation"/>
    <property type="evidence" value="ECO:0007669"/>
    <property type="project" value="UniProtKB-KW"/>
</dbReference>
<dbReference type="RefSeq" id="WP_252806146.1">
    <property type="nucleotide sequence ID" value="NZ_BAAABM010000056.1"/>
</dbReference>
<evidence type="ECO:0000256" key="2">
    <source>
        <dbReference type="ARBA" id="ARBA00022679"/>
    </source>
</evidence>
<dbReference type="PROSITE" id="PS51682">
    <property type="entry name" value="SAM_OMT_I"/>
    <property type="match status" value="1"/>
</dbReference>
<dbReference type="Pfam" id="PF01596">
    <property type="entry name" value="Methyltransf_3"/>
    <property type="match status" value="1"/>
</dbReference>
<dbReference type="PANTHER" id="PTHR10509:SF14">
    <property type="entry name" value="CAFFEOYL-COA O-METHYLTRANSFERASE 3-RELATED"/>
    <property type="match status" value="1"/>
</dbReference>
<evidence type="ECO:0000313" key="5">
    <source>
        <dbReference type="Proteomes" id="UP001501822"/>
    </source>
</evidence>
<dbReference type="CDD" id="cd02440">
    <property type="entry name" value="AdoMet_MTases"/>
    <property type="match status" value="1"/>
</dbReference>
<evidence type="ECO:0000256" key="3">
    <source>
        <dbReference type="ARBA" id="ARBA00022691"/>
    </source>
</evidence>
<dbReference type="EMBL" id="BAAABM010000056">
    <property type="protein sequence ID" value="GAA0362494.1"/>
    <property type="molecule type" value="Genomic_DNA"/>
</dbReference>
<organism evidence="4 5">
    <name type="scientific">Actinoallomurus spadix</name>
    <dbReference type="NCBI Taxonomy" id="79912"/>
    <lineage>
        <taxon>Bacteria</taxon>
        <taxon>Bacillati</taxon>
        <taxon>Actinomycetota</taxon>
        <taxon>Actinomycetes</taxon>
        <taxon>Streptosporangiales</taxon>
        <taxon>Thermomonosporaceae</taxon>
        <taxon>Actinoallomurus</taxon>
    </lineage>
</organism>
<evidence type="ECO:0000256" key="1">
    <source>
        <dbReference type="ARBA" id="ARBA00022603"/>
    </source>
</evidence>
<keyword evidence="5" id="KW-1185">Reference proteome</keyword>
<dbReference type="InterPro" id="IPR050362">
    <property type="entry name" value="Cation-dep_OMT"/>
</dbReference>
<dbReference type="PANTHER" id="PTHR10509">
    <property type="entry name" value="O-METHYLTRANSFERASE-RELATED"/>
    <property type="match status" value="1"/>
</dbReference>
<dbReference type="InterPro" id="IPR002935">
    <property type="entry name" value="SAM_O-MeTrfase"/>
</dbReference>
<keyword evidence="1 4" id="KW-0489">Methyltransferase</keyword>
<protein>
    <submittedName>
        <fullName evidence="4">Class I SAM-dependent methyltransferase</fullName>
    </submittedName>
</protein>
<dbReference type="SUPFAM" id="SSF53335">
    <property type="entry name" value="S-adenosyl-L-methionine-dependent methyltransferases"/>
    <property type="match status" value="1"/>
</dbReference>
<evidence type="ECO:0000313" key="4">
    <source>
        <dbReference type="EMBL" id="GAA0362494.1"/>
    </source>
</evidence>
<proteinExistence type="predicted"/>
<dbReference type="Gene3D" id="3.40.50.150">
    <property type="entry name" value="Vaccinia Virus protein VP39"/>
    <property type="match status" value="1"/>
</dbReference>
<dbReference type="InterPro" id="IPR029063">
    <property type="entry name" value="SAM-dependent_MTases_sf"/>
</dbReference>
<comment type="caution">
    <text evidence="4">The sequence shown here is derived from an EMBL/GenBank/DDBJ whole genome shotgun (WGS) entry which is preliminary data.</text>
</comment>
<gene>
    <name evidence="4" type="ORF">GCM10010151_60650</name>
</gene>
<name>A0ABP3H773_9ACTN</name>
<dbReference type="Proteomes" id="UP001501822">
    <property type="component" value="Unassembled WGS sequence"/>
</dbReference>
<keyword evidence="3" id="KW-0949">S-adenosyl-L-methionine</keyword>